<evidence type="ECO:0000313" key="2">
    <source>
        <dbReference type="Proteomes" id="UP000184304"/>
    </source>
</evidence>
<proteinExistence type="predicted"/>
<protein>
    <submittedName>
        <fullName evidence="1">Uncharacterized protein</fullName>
    </submittedName>
</protein>
<sequence>MSSSAPESTKFPFSPLPGFVDVYLAEQGMLSASEQRIKDVLAQSGIRAECIYLPPHLSRVLPTRLIHVVSQLRFEAYRAIIIMRICNFWYRRRYEYLHPDDDSPLLQRHIQSVQLLLGWDKDNKPVKDQPIAVADQKIPESSITLGSHRRRYTAYKEFYDELAWNSRCEVYYARFLVYLQNATKYFDPYLPSDVLPAFNAWKLGDFYTEIRKLVSLSHSVLYAPSYEVAVDELATAITQKVEGGEATARTWKAFATGPHSY</sequence>
<gene>
    <name evidence="1" type="ORF">ASPTUDRAFT_47737</name>
</gene>
<keyword evidence="2" id="KW-1185">Reference proteome</keyword>
<dbReference type="OMA" id="SREMAKW"/>
<dbReference type="AlphaFoldDB" id="A0A1L9MUI4"/>
<dbReference type="Proteomes" id="UP000184304">
    <property type="component" value="Unassembled WGS sequence"/>
</dbReference>
<dbReference type="VEuPathDB" id="FungiDB:ASPTUDRAFT_47737"/>
<name>A0A1L9MUI4_ASPTC</name>
<evidence type="ECO:0000313" key="1">
    <source>
        <dbReference type="EMBL" id="OJI80637.1"/>
    </source>
</evidence>
<organism evidence="1 2">
    <name type="scientific">Aspergillus tubingensis (strain CBS 134.48)</name>
    <dbReference type="NCBI Taxonomy" id="767770"/>
    <lineage>
        <taxon>Eukaryota</taxon>
        <taxon>Fungi</taxon>
        <taxon>Dikarya</taxon>
        <taxon>Ascomycota</taxon>
        <taxon>Pezizomycotina</taxon>
        <taxon>Eurotiomycetes</taxon>
        <taxon>Eurotiomycetidae</taxon>
        <taxon>Eurotiales</taxon>
        <taxon>Aspergillaceae</taxon>
        <taxon>Aspergillus</taxon>
        <taxon>Aspergillus subgen. Circumdati</taxon>
    </lineage>
</organism>
<dbReference type="OrthoDB" id="4466453at2759"/>
<dbReference type="EMBL" id="KV878207">
    <property type="protein sequence ID" value="OJI80637.1"/>
    <property type="molecule type" value="Genomic_DNA"/>
</dbReference>
<reference evidence="2" key="1">
    <citation type="journal article" date="2017" name="Genome Biol.">
        <title>Comparative genomics reveals high biological diversity and specific adaptations in the industrially and medically important fungal genus Aspergillus.</title>
        <authorList>
            <person name="de Vries R.P."/>
            <person name="Riley R."/>
            <person name="Wiebenga A."/>
            <person name="Aguilar-Osorio G."/>
            <person name="Amillis S."/>
            <person name="Uchima C.A."/>
            <person name="Anderluh G."/>
            <person name="Asadollahi M."/>
            <person name="Askin M."/>
            <person name="Barry K."/>
            <person name="Battaglia E."/>
            <person name="Bayram O."/>
            <person name="Benocci T."/>
            <person name="Braus-Stromeyer S.A."/>
            <person name="Caldana C."/>
            <person name="Canovas D."/>
            <person name="Cerqueira G.C."/>
            <person name="Chen F."/>
            <person name="Chen W."/>
            <person name="Choi C."/>
            <person name="Clum A."/>
            <person name="Dos Santos R.A."/>
            <person name="Damasio A.R."/>
            <person name="Diallinas G."/>
            <person name="Emri T."/>
            <person name="Fekete E."/>
            <person name="Flipphi M."/>
            <person name="Freyberg S."/>
            <person name="Gallo A."/>
            <person name="Gournas C."/>
            <person name="Habgood R."/>
            <person name="Hainaut M."/>
            <person name="Harispe M.L."/>
            <person name="Henrissat B."/>
            <person name="Hilden K.S."/>
            <person name="Hope R."/>
            <person name="Hossain A."/>
            <person name="Karabika E."/>
            <person name="Karaffa L."/>
            <person name="Karanyi Z."/>
            <person name="Krasevec N."/>
            <person name="Kuo A."/>
            <person name="Kusch H."/>
            <person name="LaButti K."/>
            <person name="Lagendijk E.L."/>
            <person name="Lapidus A."/>
            <person name="Levasseur A."/>
            <person name="Lindquist E."/>
            <person name="Lipzen A."/>
            <person name="Logrieco A.F."/>
            <person name="MacCabe A."/>
            <person name="Maekelae M.R."/>
            <person name="Malavazi I."/>
            <person name="Melin P."/>
            <person name="Meyer V."/>
            <person name="Mielnichuk N."/>
            <person name="Miskei M."/>
            <person name="Molnar A.P."/>
            <person name="Mule G."/>
            <person name="Ngan C.Y."/>
            <person name="Orejas M."/>
            <person name="Orosz E."/>
            <person name="Ouedraogo J.P."/>
            <person name="Overkamp K.M."/>
            <person name="Park H.-S."/>
            <person name="Perrone G."/>
            <person name="Piumi F."/>
            <person name="Punt P.J."/>
            <person name="Ram A.F."/>
            <person name="Ramon A."/>
            <person name="Rauscher S."/>
            <person name="Record E."/>
            <person name="Riano-Pachon D.M."/>
            <person name="Robert V."/>
            <person name="Roehrig J."/>
            <person name="Ruller R."/>
            <person name="Salamov A."/>
            <person name="Salih N.S."/>
            <person name="Samson R.A."/>
            <person name="Sandor E."/>
            <person name="Sanguinetti M."/>
            <person name="Schuetze T."/>
            <person name="Sepcic K."/>
            <person name="Shelest E."/>
            <person name="Sherlock G."/>
            <person name="Sophianopoulou V."/>
            <person name="Squina F.M."/>
            <person name="Sun H."/>
            <person name="Susca A."/>
            <person name="Todd R.B."/>
            <person name="Tsang A."/>
            <person name="Unkles S.E."/>
            <person name="van de Wiele N."/>
            <person name="van Rossen-Uffink D."/>
            <person name="Oliveira J.V."/>
            <person name="Vesth T.C."/>
            <person name="Visser J."/>
            <person name="Yu J.-H."/>
            <person name="Zhou M."/>
            <person name="Andersen M.R."/>
            <person name="Archer D.B."/>
            <person name="Baker S.E."/>
            <person name="Benoit I."/>
            <person name="Brakhage A.A."/>
            <person name="Braus G.H."/>
            <person name="Fischer R."/>
            <person name="Frisvad J.C."/>
            <person name="Goldman G.H."/>
            <person name="Houbraken J."/>
            <person name="Oakley B."/>
            <person name="Pocsi I."/>
            <person name="Scazzocchio C."/>
            <person name="Seiboth B."/>
            <person name="vanKuyk P.A."/>
            <person name="Wortman J."/>
            <person name="Dyer P.S."/>
            <person name="Grigoriev I.V."/>
        </authorList>
    </citation>
    <scope>NUCLEOTIDE SEQUENCE [LARGE SCALE GENOMIC DNA]</scope>
    <source>
        <strain evidence="2">CBS 134.48</strain>
    </source>
</reference>
<accession>A0A1L9MUI4</accession>